<dbReference type="AlphaFoldDB" id="A0A1G2CJF5"/>
<dbReference type="InterPro" id="IPR004477">
    <property type="entry name" value="ComEC_N"/>
</dbReference>
<dbReference type="Pfam" id="PF13567">
    <property type="entry name" value="DUF4131"/>
    <property type="match status" value="1"/>
</dbReference>
<sequence>MAPAEIAFYTASAFLVGVLAAGLAWNVYLTFLLAVLFIGILLFKQKGRFRASPYAPILLLLPLFAGFFYYHFYVNLRSARDHIVLNEQATIRAVVTNEPSRNITYQAFSASLEPPFHGEISVYAGLFPEVAYGDLVEMQGKIQPPALTAGLPLMAFPEVNVVGRHQGFWLKERLLSLKQTLISQFPKFLPADPAALLGGLTFGSRAEFTKEFKDAMAKSGTTHLVALSGYNIAILVFAVAGALRGWFRRRTTFYLTALVIFLFVLMVGAEASVVRAAIMGFLGLLAHEAGRRYNFRNAVTLTAAAMVIQNPTILPAGVGFQLSFLSLLGMIYGGPVFTRLFGFEGKSSGLLGWRENLTMTLGAQLAVLPILVARFGGFSLTAILANILILEAVPLTMFFGFALACLGSLFAPLGFILAAPAYLLLRYESAVIGLFANIRLPIGDFLSNSFLMVLYYMVFVAVIISFRRRPPT</sequence>
<dbReference type="EMBL" id="MHLC01000008">
    <property type="protein sequence ID" value="OGZ01534.1"/>
    <property type="molecule type" value="Genomic_DNA"/>
</dbReference>
<comment type="subcellular location">
    <subcellularLocation>
        <location evidence="1">Cell membrane</location>
        <topology evidence="1">Multi-pass membrane protein</topology>
    </subcellularLocation>
</comment>
<feature type="transmembrane region" description="Helical" evidence="6">
    <location>
        <begin position="12"/>
        <end position="42"/>
    </location>
</feature>
<dbReference type="STRING" id="1798652.A3A43_01965"/>
<keyword evidence="2" id="KW-1003">Cell membrane</keyword>
<dbReference type="Proteomes" id="UP000178495">
    <property type="component" value="Unassembled WGS sequence"/>
</dbReference>
<evidence type="ECO:0000259" key="8">
    <source>
        <dbReference type="Pfam" id="PF13567"/>
    </source>
</evidence>
<evidence type="ECO:0000256" key="5">
    <source>
        <dbReference type="ARBA" id="ARBA00023136"/>
    </source>
</evidence>
<protein>
    <recommendedName>
        <fullName evidence="11">ComEC/Rec2-related protein domain-containing protein</fullName>
    </recommendedName>
</protein>
<evidence type="ECO:0000259" key="7">
    <source>
        <dbReference type="Pfam" id="PF03772"/>
    </source>
</evidence>
<dbReference type="Pfam" id="PF03772">
    <property type="entry name" value="Competence"/>
    <property type="match status" value="1"/>
</dbReference>
<evidence type="ECO:0000256" key="2">
    <source>
        <dbReference type="ARBA" id="ARBA00022475"/>
    </source>
</evidence>
<dbReference type="InterPro" id="IPR052159">
    <property type="entry name" value="Competence_DNA_uptake"/>
</dbReference>
<feature type="domain" description="DUF4131" evidence="8">
    <location>
        <begin position="24"/>
        <end position="146"/>
    </location>
</feature>
<keyword evidence="4 6" id="KW-1133">Transmembrane helix</keyword>
<evidence type="ECO:0008006" key="11">
    <source>
        <dbReference type="Google" id="ProtNLM"/>
    </source>
</evidence>
<accession>A0A1G2CJF5</accession>
<feature type="transmembrane region" description="Helical" evidence="6">
    <location>
        <begin position="54"/>
        <end position="72"/>
    </location>
</feature>
<evidence type="ECO:0000256" key="4">
    <source>
        <dbReference type="ARBA" id="ARBA00022989"/>
    </source>
</evidence>
<evidence type="ECO:0000313" key="10">
    <source>
        <dbReference type="Proteomes" id="UP000178495"/>
    </source>
</evidence>
<feature type="transmembrane region" description="Helical" evidence="6">
    <location>
        <begin position="395"/>
        <end position="425"/>
    </location>
</feature>
<evidence type="ECO:0000313" key="9">
    <source>
        <dbReference type="EMBL" id="OGZ01534.1"/>
    </source>
</evidence>
<feature type="transmembrane region" description="Helical" evidence="6">
    <location>
        <begin position="445"/>
        <end position="466"/>
    </location>
</feature>
<reference evidence="9 10" key="1">
    <citation type="journal article" date="2016" name="Nat. Commun.">
        <title>Thousands of microbial genomes shed light on interconnected biogeochemical processes in an aquifer system.</title>
        <authorList>
            <person name="Anantharaman K."/>
            <person name="Brown C.T."/>
            <person name="Hug L.A."/>
            <person name="Sharon I."/>
            <person name="Castelle C.J."/>
            <person name="Probst A.J."/>
            <person name="Thomas B.C."/>
            <person name="Singh A."/>
            <person name="Wilkins M.J."/>
            <person name="Karaoz U."/>
            <person name="Brodie E.L."/>
            <person name="Williams K.H."/>
            <person name="Hubbard S.S."/>
            <person name="Banfield J.F."/>
        </authorList>
    </citation>
    <scope>NUCLEOTIDE SEQUENCE [LARGE SCALE GENOMIC DNA]</scope>
</reference>
<organism evidence="9 10">
    <name type="scientific">Candidatus Liptonbacteria bacterium RIFCSPLOWO2_01_FULL_56_20</name>
    <dbReference type="NCBI Taxonomy" id="1798652"/>
    <lineage>
        <taxon>Bacteria</taxon>
        <taxon>Candidatus Liptoniibacteriota</taxon>
    </lineage>
</organism>
<name>A0A1G2CJF5_9BACT</name>
<evidence type="ECO:0000256" key="1">
    <source>
        <dbReference type="ARBA" id="ARBA00004651"/>
    </source>
</evidence>
<evidence type="ECO:0000256" key="6">
    <source>
        <dbReference type="SAM" id="Phobius"/>
    </source>
</evidence>
<dbReference type="NCBIfam" id="TIGR00360">
    <property type="entry name" value="ComEC_N-term"/>
    <property type="match status" value="1"/>
</dbReference>
<feature type="transmembrane region" description="Helical" evidence="6">
    <location>
        <begin position="363"/>
        <end position="389"/>
    </location>
</feature>
<dbReference type="GO" id="GO:0005886">
    <property type="term" value="C:plasma membrane"/>
    <property type="evidence" value="ECO:0007669"/>
    <property type="project" value="UniProtKB-SubCell"/>
</dbReference>
<dbReference type="InterPro" id="IPR025405">
    <property type="entry name" value="DUF4131"/>
</dbReference>
<proteinExistence type="predicted"/>
<comment type="caution">
    <text evidence="9">The sequence shown here is derived from an EMBL/GenBank/DDBJ whole genome shotgun (WGS) entry which is preliminary data.</text>
</comment>
<keyword evidence="3 6" id="KW-0812">Transmembrane</keyword>
<gene>
    <name evidence="9" type="ORF">A3A43_01965</name>
</gene>
<keyword evidence="5 6" id="KW-0472">Membrane</keyword>
<evidence type="ECO:0000256" key="3">
    <source>
        <dbReference type="ARBA" id="ARBA00022692"/>
    </source>
</evidence>
<feature type="domain" description="ComEC/Rec2-related protein" evidence="7">
    <location>
        <begin position="200"/>
        <end position="468"/>
    </location>
</feature>
<dbReference type="PANTHER" id="PTHR30619">
    <property type="entry name" value="DNA INTERNALIZATION/COMPETENCE PROTEIN COMEC/REC2"/>
    <property type="match status" value="1"/>
</dbReference>
<feature type="transmembrane region" description="Helical" evidence="6">
    <location>
        <begin position="224"/>
        <end position="247"/>
    </location>
</feature>
<feature type="transmembrane region" description="Helical" evidence="6">
    <location>
        <begin position="253"/>
        <end position="286"/>
    </location>
</feature>
<dbReference type="PANTHER" id="PTHR30619:SF7">
    <property type="entry name" value="BETA-LACTAMASE DOMAIN PROTEIN"/>
    <property type="match status" value="1"/>
</dbReference>